<evidence type="ECO:0000313" key="3">
    <source>
        <dbReference type="EMBL" id="KAB7516050.1"/>
    </source>
</evidence>
<dbReference type="Proteomes" id="UP000326302">
    <property type="component" value="Unassembled WGS sequence"/>
</dbReference>
<keyword evidence="8" id="KW-1185">Reference proteome</keyword>
<evidence type="ECO:0000313" key="8">
    <source>
        <dbReference type="Proteomes" id="UP000326865"/>
    </source>
</evidence>
<dbReference type="EMBL" id="QMDY01000001">
    <property type="protein sequence ID" value="KAB7520132.1"/>
    <property type="molecule type" value="Genomic_DNA"/>
</dbReference>
<dbReference type="PROSITE" id="PS00122">
    <property type="entry name" value="CARBOXYLESTERASE_B_1"/>
    <property type="match status" value="1"/>
</dbReference>
<dbReference type="GO" id="GO:0016787">
    <property type="term" value="F:hydrolase activity"/>
    <property type="evidence" value="ECO:0007669"/>
    <property type="project" value="UniProtKB-KW"/>
</dbReference>
<sequence>MSEPLDSDLATIVDAFAATGVPDWHTLSVESARELEDDVFAPDRDTAVRYTRDVEIDGPHGAVPIRAVRPAVGGELPTVVFYHGGLWALGSLDSVEDICRDIAVRTPAVVLAVDYRLAPEHPFPSGLDDCISAYAWARDNVDAFGGDRTRVSVAGTSAGGNLATGVARFCRDGDIPTPDRQTLLYPMIDDDRTRDSYTENESGPLLSRGAIEHFWEAYLRSPVDRANPYVAPLRGDQSGLPTTTVVTAGHDPLRDEGVAYAETLDATGVDTTHQHYPSMCHGFLSLTDGVAVADEAMDAVADRIVD</sequence>
<reference evidence="6 7" key="1">
    <citation type="submission" date="2019-10" db="EMBL/GenBank/DDBJ databases">
        <title>Unraveling microbial dark matter from salterns through culturing: the case of the genus Halosegnis.</title>
        <authorList>
            <person name="Duran-Viseras A."/>
            <person name="Andrei A.-S."/>
            <person name="Vera-Gargallo B."/>
            <person name="Ghai R."/>
            <person name="Sanchez-Porro C."/>
            <person name="Ventosa A."/>
        </authorList>
    </citation>
    <scope>NUCLEOTIDE SEQUENCE [LARGE SCALE GENOMIC DNA]</scope>
    <source>
        <strain evidence="4 7">F17-44</strain>
        <strain evidence="3 8">F18-79</strain>
        <strain evidence="5 6">F19-13</strain>
    </source>
</reference>
<proteinExistence type="predicted"/>
<protein>
    <submittedName>
        <fullName evidence="5">Alpha/beta hydrolase fold domain-containing protein</fullName>
    </submittedName>
</protein>
<evidence type="ECO:0000313" key="7">
    <source>
        <dbReference type="Proteomes" id="UP000326302"/>
    </source>
</evidence>
<dbReference type="RefSeq" id="WP_152119623.1">
    <property type="nucleotide sequence ID" value="NZ_QJOW01000002.1"/>
</dbReference>
<name>A0A5N5UNX5_9EURY</name>
<evidence type="ECO:0000256" key="1">
    <source>
        <dbReference type="ARBA" id="ARBA00022801"/>
    </source>
</evidence>
<dbReference type="EMBL" id="QJOW01000002">
    <property type="protein sequence ID" value="KAB7516737.1"/>
    <property type="molecule type" value="Genomic_DNA"/>
</dbReference>
<dbReference type="OrthoDB" id="33195at2157"/>
<evidence type="ECO:0000259" key="2">
    <source>
        <dbReference type="Pfam" id="PF07859"/>
    </source>
</evidence>
<accession>A0A5N5UNX5</accession>
<evidence type="ECO:0000313" key="5">
    <source>
        <dbReference type="EMBL" id="KAB7520132.1"/>
    </source>
</evidence>
<dbReference type="EMBL" id="QKKZ01000001">
    <property type="protein sequence ID" value="KAB7516050.1"/>
    <property type="molecule type" value="Genomic_DNA"/>
</dbReference>
<evidence type="ECO:0000313" key="6">
    <source>
        <dbReference type="Proteomes" id="UP000326207"/>
    </source>
</evidence>
<dbReference type="InterPro" id="IPR050300">
    <property type="entry name" value="GDXG_lipolytic_enzyme"/>
</dbReference>
<dbReference type="Pfam" id="PF07859">
    <property type="entry name" value="Abhydrolase_3"/>
    <property type="match status" value="1"/>
</dbReference>
<dbReference type="PANTHER" id="PTHR48081">
    <property type="entry name" value="AB HYDROLASE SUPERFAMILY PROTEIN C4A8.06C"/>
    <property type="match status" value="1"/>
</dbReference>
<gene>
    <name evidence="3" type="ORF">DM867_02590</name>
    <name evidence="4" type="ORF">DMP03_05055</name>
    <name evidence="5" type="ORF">DP108_02460</name>
</gene>
<accession>A0A5N5UC60</accession>
<dbReference type="Gene3D" id="3.40.50.1820">
    <property type="entry name" value="alpha/beta hydrolase"/>
    <property type="match status" value="1"/>
</dbReference>
<organism evidence="5 6">
    <name type="scientific">Halosegnis rubeus</name>
    <dbReference type="NCBI Taxonomy" id="2212850"/>
    <lineage>
        <taxon>Archaea</taxon>
        <taxon>Methanobacteriati</taxon>
        <taxon>Methanobacteriota</taxon>
        <taxon>Stenosarchaea group</taxon>
        <taxon>Halobacteria</taxon>
        <taxon>Halobacteriales</taxon>
        <taxon>Natronomonadaceae</taxon>
        <taxon>Halosegnis</taxon>
    </lineage>
</organism>
<dbReference type="SUPFAM" id="SSF53474">
    <property type="entry name" value="alpha/beta-Hydrolases"/>
    <property type="match status" value="1"/>
</dbReference>
<dbReference type="PANTHER" id="PTHR48081:SF8">
    <property type="entry name" value="ALPHA_BETA HYDROLASE FOLD-3 DOMAIN-CONTAINING PROTEIN-RELATED"/>
    <property type="match status" value="1"/>
</dbReference>
<evidence type="ECO:0000313" key="4">
    <source>
        <dbReference type="EMBL" id="KAB7516737.1"/>
    </source>
</evidence>
<comment type="caution">
    <text evidence="5">The sequence shown here is derived from an EMBL/GenBank/DDBJ whole genome shotgun (WGS) entry which is preliminary data.</text>
</comment>
<dbReference type="InterPro" id="IPR029058">
    <property type="entry name" value="AB_hydrolase_fold"/>
</dbReference>
<dbReference type="InterPro" id="IPR019826">
    <property type="entry name" value="Carboxylesterase_B_AS"/>
</dbReference>
<dbReference type="InterPro" id="IPR013094">
    <property type="entry name" value="AB_hydrolase_3"/>
</dbReference>
<dbReference type="AlphaFoldDB" id="A0A5N5UNX5"/>
<accession>A0A5N5UDP1</accession>
<feature type="domain" description="Alpha/beta hydrolase fold-3" evidence="2">
    <location>
        <begin position="79"/>
        <end position="284"/>
    </location>
</feature>
<keyword evidence="1 5" id="KW-0378">Hydrolase</keyword>
<dbReference type="Proteomes" id="UP000326865">
    <property type="component" value="Unassembled WGS sequence"/>
</dbReference>
<dbReference type="Proteomes" id="UP000326207">
    <property type="component" value="Unassembled WGS sequence"/>
</dbReference>